<dbReference type="InterPro" id="IPR001123">
    <property type="entry name" value="LeuE-type"/>
</dbReference>
<dbReference type="eggNOG" id="COG1280">
    <property type="taxonomic scope" value="Bacteria"/>
</dbReference>
<evidence type="ECO:0000256" key="2">
    <source>
        <dbReference type="ARBA" id="ARBA00022475"/>
    </source>
</evidence>
<feature type="transmembrane region" description="Helical" evidence="6">
    <location>
        <begin position="135"/>
        <end position="165"/>
    </location>
</feature>
<protein>
    <submittedName>
        <fullName evidence="7">Translocator protein, LysE family</fullName>
    </submittedName>
</protein>
<dbReference type="HOGENOM" id="CLU_079569_0_1_6"/>
<keyword evidence="5 6" id="KW-0472">Membrane</keyword>
<dbReference type="PANTHER" id="PTHR30086">
    <property type="entry name" value="ARGININE EXPORTER PROTEIN ARGO"/>
    <property type="match status" value="1"/>
</dbReference>
<feature type="transmembrane region" description="Helical" evidence="6">
    <location>
        <begin position="6"/>
        <end position="28"/>
    </location>
</feature>
<evidence type="ECO:0000313" key="7">
    <source>
        <dbReference type="EMBL" id="EEY97173.1"/>
    </source>
</evidence>
<reference evidence="8" key="1">
    <citation type="journal article" date="2012" name="PLoS ONE">
        <title>The success of Acinetobacter species; genetic, metabolic and virulence attributes.</title>
        <authorList>
            <person name="Peleg A.Y."/>
            <person name="de Breij A."/>
            <person name="Adams M.D."/>
            <person name="Cerqueira G.M."/>
            <person name="Mocali S."/>
            <person name="Galardini M."/>
            <person name="Nibbering P.H."/>
            <person name="Earl A.M."/>
            <person name="Ward D.V."/>
            <person name="Paterson D.L."/>
            <person name="Seifert H."/>
            <person name="Dijkshoorn L."/>
        </authorList>
    </citation>
    <scope>NUCLEOTIDE SEQUENCE [LARGE SCALE GENOMIC DNA]</scope>
    <source>
        <strain evidence="8">SH046</strain>
    </source>
</reference>
<feature type="transmembrane region" description="Helical" evidence="6">
    <location>
        <begin position="185"/>
        <end position="207"/>
    </location>
</feature>
<dbReference type="PANTHER" id="PTHR30086:SF17">
    <property type="entry name" value="LYSE FAMILY TRANSLOCATOR"/>
    <property type="match status" value="1"/>
</dbReference>
<dbReference type="AlphaFoldDB" id="D0S9T6"/>
<evidence type="ECO:0000313" key="8">
    <source>
        <dbReference type="Proteomes" id="UP000012047"/>
    </source>
</evidence>
<dbReference type="Proteomes" id="UP000012047">
    <property type="component" value="Unassembled WGS sequence"/>
</dbReference>
<dbReference type="Pfam" id="PF01810">
    <property type="entry name" value="LysE"/>
    <property type="match status" value="1"/>
</dbReference>
<keyword evidence="2" id="KW-1003">Cell membrane</keyword>
<organism evidence="7 8">
    <name type="scientific">Acinetobacter johnsonii SH046</name>
    <dbReference type="NCBI Taxonomy" id="575586"/>
    <lineage>
        <taxon>Bacteria</taxon>
        <taxon>Pseudomonadati</taxon>
        <taxon>Pseudomonadota</taxon>
        <taxon>Gammaproteobacteria</taxon>
        <taxon>Moraxellales</taxon>
        <taxon>Moraxellaceae</taxon>
        <taxon>Acinetobacter</taxon>
    </lineage>
</organism>
<evidence type="ECO:0000256" key="1">
    <source>
        <dbReference type="ARBA" id="ARBA00004651"/>
    </source>
</evidence>
<accession>D0S9T6</accession>
<dbReference type="GO" id="GO:0005886">
    <property type="term" value="C:plasma membrane"/>
    <property type="evidence" value="ECO:0007669"/>
    <property type="project" value="UniProtKB-SubCell"/>
</dbReference>
<keyword evidence="4 6" id="KW-1133">Transmembrane helix</keyword>
<gene>
    <name evidence="7" type="ORF">HMPREF0016_00256</name>
</gene>
<name>D0S9T6_ACIJO</name>
<evidence type="ECO:0000256" key="5">
    <source>
        <dbReference type="ARBA" id="ARBA00023136"/>
    </source>
</evidence>
<evidence type="ECO:0000256" key="6">
    <source>
        <dbReference type="SAM" id="Phobius"/>
    </source>
</evidence>
<sequence>MMEFFIVIAVMHFVALLSPGPDFFLILMTALNSGQRRARYTVFGIVAGNAFILALIFTLLGWLGHIHAYVLLLLRGLGVAYLLYLSIQCFRYKHHENVDVQAHDSTPHQTKILCFTQGLQSSLLNPKNMMFYSSLILLVYSKFDVCTLLLMSLWMVTVVLMWNLLLLKLLSWKRWNHFLTQRLNWLYKMSGCCFAFFALVLLLDGLVI</sequence>
<dbReference type="GO" id="GO:0015171">
    <property type="term" value="F:amino acid transmembrane transporter activity"/>
    <property type="evidence" value="ECO:0007669"/>
    <property type="project" value="TreeGrafter"/>
</dbReference>
<evidence type="ECO:0000256" key="3">
    <source>
        <dbReference type="ARBA" id="ARBA00022692"/>
    </source>
</evidence>
<comment type="subcellular location">
    <subcellularLocation>
        <location evidence="1">Cell membrane</location>
        <topology evidence="1">Multi-pass membrane protein</topology>
    </subcellularLocation>
</comment>
<dbReference type="EMBL" id="GG704964">
    <property type="protein sequence ID" value="EEY97173.1"/>
    <property type="molecule type" value="Genomic_DNA"/>
</dbReference>
<proteinExistence type="predicted"/>
<feature type="transmembrane region" description="Helical" evidence="6">
    <location>
        <begin position="40"/>
        <end position="60"/>
    </location>
</feature>
<feature type="transmembrane region" description="Helical" evidence="6">
    <location>
        <begin position="66"/>
        <end position="85"/>
    </location>
</feature>
<evidence type="ECO:0000256" key="4">
    <source>
        <dbReference type="ARBA" id="ARBA00022989"/>
    </source>
</evidence>
<keyword evidence="3 6" id="KW-0812">Transmembrane</keyword>